<dbReference type="EMBL" id="AMWE01000003">
    <property type="protein sequence ID" value="ERO57700.1"/>
    <property type="molecule type" value="Genomic_DNA"/>
</dbReference>
<evidence type="ECO:0000313" key="2">
    <source>
        <dbReference type="Proteomes" id="UP000017142"/>
    </source>
</evidence>
<proteinExistence type="predicted"/>
<gene>
    <name evidence="1" type="ORF">A544_2277</name>
</gene>
<organism evidence="1 2">
    <name type="scientific">Dickeya solani D s0432-1</name>
    <dbReference type="NCBI Taxonomy" id="1231725"/>
    <lineage>
        <taxon>Bacteria</taxon>
        <taxon>Pseudomonadati</taxon>
        <taxon>Pseudomonadota</taxon>
        <taxon>Gammaproteobacteria</taxon>
        <taxon>Enterobacterales</taxon>
        <taxon>Pectobacteriaceae</taxon>
        <taxon>Dickeya</taxon>
    </lineage>
</organism>
<reference evidence="2" key="1">
    <citation type="journal article" date="2013" name="Diversity">
        <title>Genome Sequence of Dickeya solani, a New soft Rot Pathogen of Potato, Suggests its Emergence May Be Related to a Novel Combination of Non-Ribosomal Peptide/Polyketide Synthetase Clusters.</title>
        <authorList>
            <person name="Garlant L."/>
            <person name="Koskinen P."/>
            <person name="Rouhiainen L."/>
            <person name="Laine P."/>
            <person name="Paulin L."/>
            <person name="Auvinen P."/>
            <person name="Holm L."/>
            <person name="Pirhonen M."/>
        </authorList>
    </citation>
    <scope>NUCLEOTIDE SEQUENCE [LARGE SCALE GENOMIC DNA]</scope>
    <source>
        <strain evidence="2">D s0432-1</strain>
    </source>
</reference>
<dbReference type="Proteomes" id="UP000017142">
    <property type="component" value="Unassembled WGS sequence"/>
</dbReference>
<name>A0AAV3KB57_9GAMM</name>
<protein>
    <submittedName>
        <fullName evidence="1">Uncharacterized protein</fullName>
    </submittedName>
</protein>
<sequence>MPLNATRFAEWRKIVVENGINSAKVILPLITEE</sequence>
<dbReference type="AlphaFoldDB" id="A0AAV3KB57"/>
<accession>A0AAV3KB57</accession>
<comment type="caution">
    <text evidence="1">The sequence shown here is derived from an EMBL/GenBank/DDBJ whole genome shotgun (WGS) entry which is preliminary data.</text>
</comment>
<evidence type="ECO:0000313" key="1">
    <source>
        <dbReference type="EMBL" id="ERO57700.1"/>
    </source>
</evidence>